<dbReference type="EMBL" id="HBUF01252163">
    <property type="protein sequence ID" value="CAG6680434.1"/>
    <property type="molecule type" value="Transcribed_RNA"/>
</dbReference>
<keyword evidence="1" id="KW-0812">Transmembrane</keyword>
<reference evidence="2" key="1">
    <citation type="submission" date="2021-05" db="EMBL/GenBank/DDBJ databases">
        <authorList>
            <person name="Alioto T."/>
            <person name="Alioto T."/>
            <person name="Gomez Garrido J."/>
        </authorList>
    </citation>
    <scope>NUCLEOTIDE SEQUENCE</scope>
</reference>
<dbReference type="AlphaFoldDB" id="A0A8D8X3G2"/>
<accession>A0A8D8X3G2</accession>
<keyword evidence="1" id="KW-1133">Transmembrane helix</keyword>
<organism evidence="2">
    <name type="scientific">Cacopsylla melanoneura</name>
    <dbReference type="NCBI Taxonomy" id="428564"/>
    <lineage>
        <taxon>Eukaryota</taxon>
        <taxon>Metazoa</taxon>
        <taxon>Ecdysozoa</taxon>
        <taxon>Arthropoda</taxon>
        <taxon>Hexapoda</taxon>
        <taxon>Insecta</taxon>
        <taxon>Pterygota</taxon>
        <taxon>Neoptera</taxon>
        <taxon>Paraneoptera</taxon>
        <taxon>Hemiptera</taxon>
        <taxon>Sternorrhyncha</taxon>
        <taxon>Psylloidea</taxon>
        <taxon>Psyllidae</taxon>
        <taxon>Psyllinae</taxon>
        <taxon>Cacopsylla</taxon>
    </lineage>
</organism>
<sequence>MYYRCPMFQCFVERCYGSYILVYSLYLFCFKSALIPHQTTFPMLSYRIQHTTHHYITRLIHYSSPDTTHHYSSPHQMFRVMYFLLLLHYQHAALLLYHQGHSSLL</sequence>
<proteinExistence type="predicted"/>
<evidence type="ECO:0000256" key="1">
    <source>
        <dbReference type="SAM" id="Phobius"/>
    </source>
</evidence>
<name>A0A8D8X3G2_9HEMI</name>
<keyword evidence="1" id="KW-0472">Membrane</keyword>
<evidence type="ECO:0000313" key="2">
    <source>
        <dbReference type="EMBL" id="CAG6680434.1"/>
    </source>
</evidence>
<protein>
    <submittedName>
        <fullName evidence="2">Uncharacterized protein</fullName>
    </submittedName>
</protein>
<feature type="transmembrane region" description="Helical" evidence="1">
    <location>
        <begin position="16"/>
        <end position="34"/>
    </location>
</feature>